<organism evidence="3 4">
    <name type="scientific">Xanthoceras sorbifolium</name>
    <dbReference type="NCBI Taxonomy" id="99658"/>
    <lineage>
        <taxon>Eukaryota</taxon>
        <taxon>Viridiplantae</taxon>
        <taxon>Streptophyta</taxon>
        <taxon>Embryophyta</taxon>
        <taxon>Tracheophyta</taxon>
        <taxon>Spermatophyta</taxon>
        <taxon>Magnoliopsida</taxon>
        <taxon>eudicotyledons</taxon>
        <taxon>Gunneridae</taxon>
        <taxon>Pentapetalae</taxon>
        <taxon>rosids</taxon>
        <taxon>malvids</taxon>
        <taxon>Sapindales</taxon>
        <taxon>Sapindaceae</taxon>
        <taxon>Xanthoceroideae</taxon>
        <taxon>Xanthoceras</taxon>
    </lineage>
</organism>
<evidence type="ECO:0000313" key="3">
    <source>
        <dbReference type="EMBL" id="KAH7569613.1"/>
    </source>
</evidence>
<dbReference type="PANTHER" id="PTHR15074">
    <property type="entry name" value="METHYL-CPG-BINDING PROTEIN"/>
    <property type="match status" value="1"/>
</dbReference>
<dbReference type="Gene3D" id="1.10.340.30">
    <property type="entry name" value="Hypothetical protein, domain 2"/>
    <property type="match status" value="1"/>
</dbReference>
<evidence type="ECO:0000313" key="4">
    <source>
        <dbReference type="Proteomes" id="UP000827721"/>
    </source>
</evidence>
<dbReference type="Proteomes" id="UP000827721">
    <property type="component" value="Unassembled WGS sequence"/>
</dbReference>
<dbReference type="PANTHER" id="PTHR15074:SF0">
    <property type="entry name" value="METHYL-CPG-BINDING DOMAIN PROTEIN 4-LIKE PROTEIN"/>
    <property type="match status" value="1"/>
</dbReference>
<comment type="caution">
    <text evidence="3">The sequence shown here is derived from an EMBL/GenBank/DDBJ whole genome shotgun (WGS) entry which is preliminary data.</text>
</comment>
<gene>
    <name evidence="3" type="ORF">JRO89_XS06G0208900</name>
</gene>
<protein>
    <submittedName>
        <fullName evidence="3">Uncharacterized protein</fullName>
    </submittedName>
</protein>
<evidence type="ECO:0000256" key="2">
    <source>
        <dbReference type="ARBA" id="ARBA00023242"/>
    </source>
</evidence>
<keyword evidence="4" id="KW-1185">Reference proteome</keyword>
<sequence>MILGGSWSYVCFSTSPLVCRYAADAYAIFCTGKWQSVHPADHMLTKYWEWLGNKETPKVTC</sequence>
<dbReference type="EMBL" id="JAFEMO010000006">
    <property type="protein sequence ID" value="KAH7569613.1"/>
    <property type="molecule type" value="Genomic_DNA"/>
</dbReference>
<evidence type="ECO:0000256" key="1">
    <source>
        <dbReference type="ARBA" id="ARBA00004123"/>
    </source>
</evidence>
<proteinExistence type="predicted"/>
<keyword evidence="2" id="KW-0539">Nucleus</keyword>
<dbReference type="InterPro" id="IPR045138">
    <property type="entry name" value="MeCP2/MBD4"/>
</dbReference>
<comment type="subcellular location">
    <subcellularLocation>
        <location evidence="1">Nucleus</location>
    </subcellularLocation>
</comment>
<name>A0ABQ8HZ31_9ROSI</name>
<reference evidence="3 4" key="1">
    <citation type="submission" date="2021-02" db="EMBL/GenBank/DDBJ databases">
        <title>Plant Genome Project.</title>
        <authorList>
            <person name="Zhang R.-G."/>
        </authorList>
    </citation>
    <scope>NUCLEOTIDE SEQUENCE [LARGE SCALE GENOMIC DNA]</scope>
    <source>
        <tissue evidence="3">Leaves</tissue>
    </source>
</reference>
<accession>A0ABQ8HZ31</accession>